<evidence type="ECO:0000313" key="3">
    <source>
        <dbReference type="Proteomes" id="UP001596087"/>
    </source>
</evidence>
<evidence type="ECO:0000313" key="2">
    <source>
        <dbReference type="EMBL" id="MFC5175229.1"/>
    </source>
</evidence>
<dbReference type="Proteomes" id="UP001596087">
    <property type="component" value="Unassembled WGS sequence"/>
</dbReference>
<keyword evidence="1" id="KW-1133">Transmembrane helix</keyword>
<comment type="caution">
    <text evidence="2">The sequence shown here is derived from an EMBL/GenBank/DDBJ whole genome shotgun (WGS) entry which is preliminary data.</text>
</comment>
<dbReference type="EMBL" id="JBHSKD010000002">
    <property type="protein sequence ID" value="MFC5175229.1"/>
    <property type="molecule type" value="Genomic_DNA"/>
</dbReference>
<accession>A0ABW0BD53</accession>
<protein>
    <submittedName>
        <fullName evidence="2">Uncharacterized protein</fullName>
    </submittedName>
</protein>
<sequence length="52" mass="5523">MSARPFPRPVRVALSDGFPVLVFLVSGSVVLRLPGSLPYVVTARPALSRATT</sequence>
<keyword evidence="1" id="KW-0472">Membrane</keyword>
<proteinExistence type="predicted"/>
<keyword evidence="3" id="KW-1185">Reference proteome</keyword>
<feature type="transmembrane region" description="Helical" evidence="1">
    <location>
        <begin position="12"/>
        <end position="31"/>
    </location>
</feature>
<dbReference type="RefSeq" id="WP_378585659.1">
    <property type="nucleotide sequence ID" value="NZ_JBHSKD010000002.1"/>
</dbReference>
<organism evidence="2 3">
    <name type="scientific">Nocardioides taihuensis</name>
    <dbReference type="NCBI Taxonomy" id="1835606"/>
    <lineage>
        <taxon>Bacteria</taxon>
        <taxon>Bacillati</taxon>
        <taxon>Actinomycetota</taxon>
        <taxon>Actinomycetes</taxon>
        <taxon>Propionibacteriales</taxon>
        <taxon>Nocardioidaceae</taxon>
        <taxon>Nocardioides</taxon>
    </lineage>
</organism>
<gene>
    <name evidence="2" type="ORF">ACFPGP_01015</name>
</gene>
<reference evidence="3" key="1">
    <citation type="journal article" date="2019" name="Int. J. Syst. Evol. Microbiol.">
        <title>The Global Catalogue of Microorganisms (GCM) 10K type strain sequencing project: providing services to taxonomists for standard genome sequencing and annotation.</title>
        <authorList>
            <consortium name="The Broad Institute Genomics Platform"/>
            <consortium name="The Broad Institute Genome Sequencing Center for Infectious Disease"/>
            <person name="Wu L."/>
            <person name="Ma J."/>
        </authorList>
    </citation>
    <scope>NUCLEOTIDE SEQUENCE [LARGE SCALE GENOMIC DNA]</scope>
    <source>
        <strain evidence="3">DFY41</strain>
    </source>
</reference>
<name>A0ABW0BD53_9ACTN</name>
<keyword evidence="1" id="KW-0812">Transmembrane</keyword>
<evidence type="ECO:0000256" key="1">
    <source>
        <dbReference type="SAM" id="Phobius"/>
    </source>
</evidence>